<accession>X0UGF4</accession>
<dbReference type="EMBL" id="BARS01015160">
    <property type="protein sequence ID" value="GAF87590.1"/>
    <property type="molecule type" value="Genomic_DNA"/>
</dbReference>
<feature type="non-terminal residue" evidence="1">
    <location>
        <position position="192"/>
    </location>
</feature>
<dbReference type="AlphaFoldDB" id="X0UGF4"/>
<sequence length="192" mass="21838">MNGSLNRRDFLKLSVIGLSTLAFNPLGAVLPPEDLEKPIGIGRVANPGILIYQEPSFKSKRLGWRKRDSLLTLVEEMHSPYGPIYNPTWYRTVGGYVHSAYLQRVEGAHLNEPLDNIPEGGQLGEVTVPYFQSLRNTHGAGWFPLYRLYYSSVHWITHIDEGPDGKAWYGITNERLRVVYYIPAEFIRPIPI</sequence>
<proteinExistence type="predicted"/>
<protein>
    <submittedName>
        <fullName evidence="1">Uncharacterized protein</fullName>
    </submittedName>
</protein>
<gene>
    <name evidence="1" type="ORF">S01H1_25145</name>
</gene>
<organism evidence="1">
    <name type="scientific">marine sediment metagenome</name>
    <dbReference type="NCBI Taxonomy" id="412755"/>
    <lineage>
        <taxon>unclassified sequences</taxon>
        <taxon>metagenomes</taxon>
        <taxon>ecological metagenomes</taxon>
    </lineage>
</organism>
<evidence type="ECO:0000313" key="1">
    <source>
        <dbReference type="EMBL" id="GAF87590.1"/>
    </source>
</evidence>
<reference evidence="1" key="1">
    <citation type="journal article" date="2014" name="Front. Microbiol.">
        <title>High frequency of phylogenetically diverse reductive dehalogenase-homologous genes in deep subseafloor sedimentary metagenomes.</title>
        <authorList>
            <person name="Kawai M."/>
            <person name="Futagami T."/>
            <person name="Toyoda A."/>
            <person name="Takaki Y."/>
            <person name="Nishi S."/>
            <person name="Hori S."/>
            <person name="Arai W."/>
            <person name="Tsubouchi T."/>
            <person name="Morono Y."/>
            <person name="Uchiyama I."/>
            <person name="Ito T."/>
            <person name="Fujiyama A."/>
            <person name="Inagaki F."/>
            <person name="Takami H."/>
        </authorList>
    </citation>
    <scope>NUCLEOTIDE SEQUENCE</scope>
    <source>
        <strain evidence="1">Expedition CK06-06</strain>
    </source>
</reference>
<comment type="caution">
    <text evidence="1">The sequence shown here is derived from an EMBL/GenBank/DDBJ whole genome shotgun (WGS) entry which is preliminary data.</text>
</comment>
<name>X0UGF4_9ZZZZ</name>